<feature type="region of interest" description="Disordered" evidence="3">
    <location>
        <begin position="55"/>
        <end position="120"/>
    </location>
</feature>
<evidence type="ECO:0000313" key="5">
    <source>
        <dbReference type="Proteomes" id="UP000195024"/>
    </source>
</evidence>
<protein>
    <recommendedName>
        <fullName evidence="6">Leucine-rich repeat domain-containing protein</fullName>
    </recommendedName>
</protein>
<feature type="compositionally biased region" description="Acidic residues" evidence="3">
    <location>
        <begin position="90"/>
        <end position="103"/>
    </location>
</feature>
<reference evidence="4 5" key="1">
    <citation type="submission" date="2017-05" db="EMBL/GenBank/DDBJ databases">
        <title>The Genome Sequence of Enterococcus mundtii 6B1_DIV0119.</title>
        <authorList>
            <consortium name="The Broad Institute Genomics Platform"/>
            <consortium name="The Broad Institute Genomic Center for Infectious Diseases"/>
            <person name="Earl A."/>
            <person name="Manson A."/>
            <person name="Schwartman J."/>
            <person name="Gilmore M."/>
            <person name="Abouelleil A."/>
            <person name="Cao P."/>
            <person name="Chapman S."/>
            <person name="Cusick C."/>
            <person name="Shea T."/>
            <person name="Young S."/>
            <person name="Neafsey D."/>
            <person name="Nusbaum C."/>
            <person name="Birren B."/>
        </authorList>
    </citation>
    <scope>NUCLEOTIDE SEQUENCE [LARGE SCALE GENOMIC DNA]</scope>
    <source>
        <strain evidence="4 5">6B1_DIV0119</strain>
    </source>
</reference>
<feature type="compositionally biased region" description="Basic and acidic residues" evidence="3">
    <location>
        <begin position="104"/>
        <end position="114"/>
    </location>
</feature>
<dbReference type="InterPro" id="IPR050836">
    <property type="entry name" value="SDS22/Internalin_LRR"/>
</dbReference>
<dbReference type="Gene3D" id="3.80.10.10">
    <property type="entry name" value="Ribonuclease Inhibitor"/>
    <property type="match status" value="2"/>
</dbReference>
<name>A0A242KG58_ENTMU</name>
<dbReference type="InterPro" id="IPR032675">
    <property type="entry name" value="LRR_dom_sf"/>
</dbReference>
<gene>
    <name evidence="4" type="ORF">A5802_003340</name>
</gene>
<keyword evidence="2" id="KW-0677">Repeat</keyword>
<dbReference type="SUPFAM" id="SSF52058">
    <property type="entry name" value="L domain-like"/>
    <property type="match status" value="1"/>
</dbReference>
<dbReference type="PROSITE" id="PS51450">
    <property type="entry name" value="LRR"/>
    <property type="match status" value="2"/>
</dbReference>
<evidence type="ECO:0000256" key="1">
    <source>
        <dbReference type="ARBA" id="ARBA00022614"/>
    </source>
</evidence>
<dbReference type="AlphaFoldDB" id="A0A242KG58"/>
<dbReference type="SMART" id="SM00365">
    <property type="entry name" value="LRR_SD22"/>
    <property type="match status" value="2"/>
</dbReference>
<organism evidence="4 5">
    <name type="scientific">Enterococcus mundtii</name>
    <dbReference type="NCBI Taxonomy" id="53346"/>
    <lineage>
        <taxon>Bacteria</taxon>
        <taxon>Bacillati</taxon>
        <taxon>Bacillota</taxon>
        <taxon>Bacilli</taxon>
        <taxon>Lactobacillales</taxon>
        <taxon>Enterococcaceae</taxon>
        <taxon>Enterococcus</taxon>
    </lineage>
</organism>
<accession>A0A242KG58</accession>
<dbReference type="PANTHER" id="PTHR46652:SF3">
    <property type="entry name" value="LEUCINE-RICH REPEAT-CONTAINING PROTEIN 9"/>
    <property type="match status" value="1"/>
</dbReference>
<dbReference type="RefSeq" id="WP_086335725.1">
    <property type="nucleotide sequence ID" value="NZ_NGMS01000009.1"/>
</dbReference>
<evidence type="ECO:0000256" key="2">
    <source>
        <dbReference type="ARBA" id="ARBA00022737"/>
    </source>
</evidence>
<dbReference type="EMBL" id="NGMS01000009">
    <property type="protein sequence ID" value="OTP19936.1"/>
    <property type="molecule type" value="Genomic_DNA"/>
</dbReference>
<evidence type="ECO:0000256" key="3">
    <source>
        <dbReference type="SAM" id="MobiDB-lite"/>
    </source>
</evidence>
<sequence>MLKKTMIYFFCIQLFLPVYKVSAVETEASRPSPLINISNEQTEMTQIFESISQIETEHTERSTTEQIDSIDSSAEEELPESTDSTSYEEVLIETEETQEEEHIEEPSVEEKNETTQEATSSEIIEIPDPVLKEIINQFLGKEADAPINAADLPTDGINIIYEGRDGKKIKDLTGLRELAKHTTLARVRLPNNEVKDLTPIGGVPILGLTLSGNKIEDVTPLSEATHQYQELILSENQIKDFSPLGNVRIRTFQALDQQINIFELIEQSGELVMPEEYLPDGTQVWGRFKVPAFRDQYGNKLTLQNASSNISTHMYSLVHNTQLDTVSGGINTAVNSNGIFALEATSDDQLVSFYHESKKMDAPFAQAANIYGHLIELDRETNEIKITDFGLVQTIYGKIGTSQTSILKNINESRPITREVTLNFGVRPHNRTIYYEDMAIGDGFGLVIFEHHDIFGNKLKEDEIYLRAVGSNLDDLSFPDFDSYRLLTFVPPTVTIPPADEPLYWELVYGQVVELPDPILDREVRQTLAINEAELLDQDMQQLNALTYTGTDQTGRISDLTGLEFAHNLTELSLPHNAIKNVRPLEKLGKLTQLNLNENEDLSSIEQLPNTIRELQLSKTQIKEYAFLHNMKALRKLALANTNITNQELEQLVDVYPIKHNNLEYLDLRENQLSVLSLFPHSLTYHEVSSPDDFQKNTGVSLANQTLSLSKRITVGQHISILNPILIGEEETLAPLEDGSFTIEENQLIWPLQLDDEGNLSETEKQIQYGSYETTNYSAVLTVQLQYEPLKIDIPLQMEIEREGVSAVKGKVQYQINNRSDFPIKVTLSEVADNDEANELTLVEELTNEPGKIMLSLVSEKGKKINFSEKEQTIDTLEKQESLRFDLEGAFTGKRQTTSYDLNYQLRFHFSELER</sequence>
<proteinExistence type="predicted"/>
<dbReference type="Proteomes" id="UP000195024">
    <property type="component" value="Unassembled WGS sequence"/>
</dbReference>
<dbReference type="PANTHER" id="PTHR46652">
    <property type="entry name" value="LEUCINE-RICH REPEAT AND IQ DOMAIN-CONTAINING PROTEIN 1-RELATED"/>
    <property type="match status" value="1"/>
</dbReference>
<comment type="caution">
    <text evidence="4">The sequence shown here is derived from an EMBL/GenBank/DDBJ whole genome shotgun (WGS) entry which is preliminary data.</text>
</comment>
<evidence type="ECO:0008006" key="6">
    <source>
        <dbReference type="Google" id="ProtNLM"/>
    </source>
</evidence>
<dbReference type="InterPro" id="IPR001611">
    <property type="entry name" value="Leu-rich_rpt"/>
</dbReference>
<evidence type="ECO:0000313" key="4">
    <source>
        <dbReference type="EMBL" id="OTP19936.1"/>
    </source>
</evidence>
<keyword evidence="1" id="KW-0433">Leucine-rich repeat</keyword>